<evidence type="ECO:0000313" key="1">
    <source>
        <dbReference type="EMBL" id="KAB5490961.1"/>
    </source>
</evidence>
<sequence length="165" mass="19394">MFEEEDESGKSHSDFEKMPIYQKAWHIFDVADKIASLVNDEEEYVSLEESERSLLRHHAEQLRNDALLICPKIAGAEGGDLYDIRMENATIIRKAAREIQTGCSGLEIWGFKHTEYLELLRNEIEEFRILFVEWVNTFDQWNYIVDRWGLFNPPGINHDDDDEEN</sequence>
<gene>
    <name evidence="1" type="ORF">FOT42_005905</name>
</gene>
<comment type="caution">
    <text evidence="1">The sequence shown here is derived from an EMBL/GenBank/DDBJ whole genome shotgun (WGS) entry which is preliminary data.</text>
</comment>
<dbReference type="RefSeq" id="WP_151889651.1">
    <property type="nucleotide sequence ID" value="NZ_VNIK02000002.1"/>
</dbReference>
<reference evidence="1" key="1">
    <citation type="submission" date="2019-10" db="EMBL/GenBank/DDBJ databases">
        <title>Muricauda hadale sp. nov., a piezophilic bacterium isolated from hadopelagic water of the Mariana Trench.</title>
        <authorList>
            <person name="Wei Y."/>
        </authorList>
    </citation>
    <scope>NUCLEOTIDE SEQUENCE [LARGE SCALE GENOMIC DNA]</scope>
    <source>
        <strain evidence="1">MT-229</strain>
    </source>
</reference>
<name>A0A5N5IU56_9FLAO</name>
<protein>
    <submittedName>
        <fullName evidence="1">Uncharacterized protein</fullName>
    </submittedName>
</protein>
<keyword evidence="2" id="KW-1185">Reference proteome</keyword>
<accession>A0A5N5IU56</accession>
<dbReference type="AlphaFoldDB" id="A0A5N5IU56"/>
<dbReference type="Proteomes" id="UP000319204">
    <property type="component" value="Unassembled WGS sequence"/>
</dbReference>
<dbReference type="EMBL" id="VNIK02000002">
    <property type="protein sequence ID" value="KAB5490961.1"/>
    <property type="molecule type" value="Genomic_DNA"/>
</dbReference>
<evidence type="ECO:0000313" key="2">
    <source>
        <dbReference type="Proteomes" id="UP000319204"/>
    </source>
</evidence>
<proteinExistence type="predicted"/>
<organism evidence="1 2">
    <name type="scientific">Flagellimonas hadalis</name>
    <dbReference type="NCBI Taxonomy" id="2597517"/>
    <lineage>
        <taxon>Bacteria</taxon>
        <taxon>Pseudomonadati</taxon>
        <taxon>Bacteroidota</taxon>
        <taxon>Flavobacteriia</taxon>
        <taxon>Flavobacteriales</taxon>
        <taxon>Flavobacteriaceae</taxon>
        <taxon>Flagellimonas</taxon>
    </lineage>
</organism>
<dbReference type="OrthoDB" id="893100at2"/>